<organism evidence="7 8">
    <name type="scientific">Paenibacillus abyssi</name>
    <dbReference type="NCBI Taxonomy" id="1340531"/>
    <lineage>
        <taxon>Bacteria</taxon>
        <taxon>Bacillati</taxon>
        <taxon>Bacillota</taxon>
        <taxon>Bacilli</taxon>
        <taxon>Bacillales</taxon>
        <taxon>Paenibacillaceae</taxon>
        <taxon>Paenibacillus</taxon>
    </lineage>
</organism>
<dbReference type="InterPro" id="IPR014436">
    <property type="entry name" value="Extradiol_dOase_DODA"/>
</dbReference>
<dbReference type="RefSeq" id="WP_188532628.1">
    <property type="nucleotide sequence ID" value="NZ_BMGR01000013.1"/>
</dbReference>
<keyword evidence="3" id="KW-0479">Metal-binding</keyword>
<dbReference type="InterPro" id="IPR004183">
    <property type="entry name" value="Xdiol_dOase_suB"/>
</dbReference>
<evidence type="ECO:0000259" key="6">
    <source>
        <dbReference type="Pfam" id="PF02900"/>
    </source>
</evidence>
<sequence>MVPSLFLAHGAPYITIEDTEYTRFLDQLGKQFNPKAIVVFTAHWETQTLSITSTDDTYETIYDFGGFPELMSIRYPAKGSTAIAAMLQQKFADHGIASQLNTTRGLDHGTWTLLHRVYPKADIPVIQLSVHPFLPAEEQYKIGAALRGLGQEDILIIGSGATVHNFNRIQFGKTTPDVWAQQFDDWFIERLSTRDLPAIFNYMELAPYAREAVPRPEHFIPLIIAFGSGNPDTPAKVLHKSYQYGSLSYLAMQF</sequence>
<evidence type="ECO:0000256" key="4">
    <source>
        <dbReference type="ARBA" id="ARBA00022833"/>
    </source>
</evidence>
<keyword evidence="4" id="KW-0862">Zinc</keyword>
<dbReference type="GO" id="GO:0016702">
    <property type="term" value="F:oxidoreductase activity, acting on single donors with incorporation of molecular oxygen, incorporation of two atoms of oxygen"/>
    <property type="evidence" value="ECO:0007669"/>
    <property type="project" value="UniProtKB-ARBA"/>
</dbReference>
<dbReference type="PIRSF" id="PIRSF006157">
    <property type="entry name" value="Doxgns_DODA"/>
    <property type="match status" value="1"/>
</dbReference>
<dbReference type="CDD" id="cd07363">
    <property type="entry name" value="45_DOPA_Dioxygenase"/>
    <property type="match status" value="1"/>
</dbReference>
<keyword evidence="5" id="KW-0560">Oxidoreductase</keyword>
<keyword evidence="7" id="KW-0223">Dioxygenase</keyword>
<evidence type="ECO:0000256" key="1">
    <source>
        <dbReference type="ARBA" id="ARBA00001947"/>
    </source>
</evidence>
<comment type="cofactor">
    <cofactor evidence="1">
        <name>Zn(2+)</name>
        <dbReference type="ChEBI" id="CHEBI:29105"/>
    </cofactor>
</comment>
<dbReference type="GO" id="GO:0008198">
    <property type="term" value="F:ferrous iron binding"/>
    <property type="evidence" value="ECO:0007669"/>
    <property type="project" value="InterPro"/>
</dbReference>
<dbReference type="EMBL" id="BMGR01000013">
    <property type="protein sequence ID" value="GGG17442.1"/>
    <property type="molecule type" value="Genomic_DNA"/>
</dbReference>
<reference evidence="7" key="2">
    <citation type="submission" date="2020-09" db="EMBL/GenBank/DDBJ databases">
        <authorList>
            <person name="Sun Q."/>
            <person name="Zhou Y."/>
        </authorList>
    </citation>
    <scope>NUCLEOTIDE SEQUENCE</scope>
    <source>
        <strain evidence="7">CGMCC 1.12987</strain>
    </source>
</reference>
<keyword evidence="8" id="KW-1185">Reference proteome</keyword>
<evidence type="ECO:0000256" key="3">
    <source>
        <dbReference type="ARBA" id="ARBA00022723"/>
    </source>
</evidence>
<gene>
    <name evidence="7" type="ORF">GCM10010916_37870</name>
</gene>
<protein>
    <submittedName>
        <fullName evidence="7">Dioxygenase</fullName>
    </submittedName>
</protein>
<evidence type="ECO:0000256" key="5">
    <source>
        <dbReference type="ARBA" id="ARBA00023002"/>
    </source>
</evidence>
<accession>A0A917LF85</accession>
<evidence type="ECO:0000313" key="7">
    <source>
        <dbReference type="EMBL" id="GGG17442.1"/>
    </source>
</evidence>
<comment type="caution">
    <text evidence="7">The sequence shown here is derived from an EMBL/GenBank/DDBJ whole genome shotgun (WGS) entry which is preliminary data.</text>
</comment>
<evidence type="ECO:0000313" key="8">
    <source>
        <dbReference type="Proteomes" id="UP000644756"/>
    </source>
</evidence>
<dbReference type="Proteomes" id="UP000644756">
    <property type="component" value="Unassembled WGS sequence"/>
</dbReference>
<dbReference type="Gene3D" id="3.40.830.10">
    <property type="entry name" value="LigB-like"/>
    <property type="match status" value="1"/>
</dbReference>
<feature type="domain" description="Extradiol ring-cleavage dioxygenase class III enzyme subunit B" evidence="6">
    <location>
        <begin position="30"/>
        <end position="247"/>
    </location>
</feature>
<dbReference type="PANTHER" id="PTHR30096">
    <property type="entry name" value="4,5-DOPA DIOXYGENASE EXTRADIOL-LIKE PROTEIN"/>
    <property type="match status" value="1"/>
</dbReference>
<dbReference type="Pfam" id="PF02900">
    <property type="entry name" value="LigB"/>
    <property type="match status" value="1"/>
</dbReference>
<reference evidence="7" key="1">
    <citation type="journal article" date="2014" name="Int. J. Syst. Evol. Microbiol.">
        <title>Complete genome sequence of Corynebacterium casei LMG S-19264T (=DSM 44701T), isolated from a smear-ripened cheese.</title>
        <authorList>
            <consortium name="US DOE Joint Genome Institute (JGI-PGF)"/>
            <person name="Walter F."/>
            <person name="Albersmeier A."/>
            <person name="Kalinowski J."/>
            <person name="Ruckert C."/>
        </authorList>
    </citation>
    <scope>NUCLEOTIDE SEQUENCE</scope>
    <source>
        <strain evidence="7">CGMCC 1.12987</strain>
    </source>
</reference>
<dbReference type="AlphaFoldDB" id="A0A917LF85"/>
<dbReference type="GO" id="GO:0008270">
    <property type="term" value="F:zinc ion binding"/>
    <property type="evidence" value="ECO:0007669"/>
    <property type="project" value="InterPro"/>
</dbReference>
<comment type="similarity">
    <text evidence="2">Belongs to the DODA-type extradiol aromatic ring-opening dioxygenase family.</text>
</comment>
<evidence type="ECO:0000256" key="2">
    <source>
        <dbReference type="ARBA" id="ARBA00007581"/>
    </source>
</evidence>
<dbReference type="PANTHER" id="PTHR30096:SF0">
    <property type="entry name" value="4,5-DOPA DIOXYGENASE EXTRADIOL-LIKE PROTEIN"/>
    <property type="match status" value="1"/>
</dbReference>
<name>A0A917LF85_9BACL</name>
<dbReference type="SUPFAM" id="SSF53213">
    <property type="entry name" value="LigB-like"/>
    <property type="match status" value="1"/>
</dbReference>
<proteinExistence type="inferred from homology"/>